<dbReference type="HOGENOM" id="CLU_026673_29_2_1"/>
<gene>
    <name evidence="5" type="primary">KAFR0C03710</name>
    <name evidence="5" type="ORF">KAFR_0C03710</name>
</gene>
<evidence type="ECO:0000313" key="5">
    <source>
        <dbReference type="EMBL" id="CCF57363.1"/>
    </source>
</evidence>
<evidence type="ECO:0000259" key="4">
    <source>
        <dbReference type="Pfam" id="PF16884"/>
    </source>
</evidence>
<dbReference type="InParanoid" id="H2ASL3"/>
<dbReference type="SUPFAM" id="SSF50129">
    <property type="entry name" value="GroES-like"/>
    <property type="match status" value="1"/>
</dbReference>
<dbReference type="Proteomes" id="UP000005220">
    <property type="component" value="Chromosome 3"/>
</dbReference>
<dbReference type="RefSeq" id="XP_003956498.1">
    <property type="nucleotide sequence ID" value="XM_003956449.1"/>
</dbReference>
<dbReference type="CDD" id="cd05288">
    <property type="entry name" value="PGDH"/>
    <property type="match status" value="1"/>
</dbReference>
<dbReference type="InterPro" id="IPR013149">
    <property type="entry name" value="ADH-like_C"/>
</dbReference>
<keyword evidence="2" id="KW-1133">Transmembrane helix</keyword>
<keyword evidence="1" id="KW-0560">Oxidoreductase</keyword>
<dbReference type="KEGG" id="kaf:KAFR_0C03710"/>
<organism evidence="5 6">
    <name type="scientific">Kazachstania africana (strain ATCC 22294 / BCRC 22015 / CBS 2517 / CECT 1963 / NBRC 1671 / NRRL Y-8276)</name>
    <name type="common">Yeast</name>
    <name type="synonym">Kluyveromyces africanus</name>
    <dbReference type="NCBI Taxonomy" id="1071382"/>
    <lineage>
        <taxon>Eukaryota</taxon>
        <taxon>Fungi</taxon>
        <taxon>Dikarya</taxon>
        <taxon>Ascomycota</taxon>
        <taxon>Saccharomycotina</taxon>
        <taxon>Saccharomycetes</taxon>
        <taxon>Saccharomycetales</taxon>
        <taxon>Saccharomycetaceae</taxon>
        <taxon>Kazachstania</taxon>
    </lineage>
</organism>
<evidence type="ECO:0000259" key="3">
    <source>
        <dbReference type="Pfam" id="PF00107"/>
    </source>
</evidence>
<dbReference type="STRING" id="1071382.H2ASL3"/>
<evidence type="ECO:0000313" key="6">
    <source>
        <dbReference type="Proteomes" id="UP000005220"/>
    </source>
</evidence>
<protein>
    <recommendedName>
        <fullName evidence="7">Enoyl reductase (ER) domain-containing protein</fullName>
    </recommendedName>
</protein>
<dbReference type="Pfam" id="PF16884">
    <property type="entry name" value="ADH_N_2"/>
    <property type="match status" value="1"/>
</dbReference>
<dbReference type="AlphaFoldDB" id="H2ASL3"/>
<keyword evidence="2" id="KW-0812">Transmembrane</keyword>
<feature type="transmembrane region" description="Helical" evidence="2">
    <location>
        <begin position="134"/>
        <end position="156"/>
    </location>
</feature>
<proteinExistence type="predicted"/>
<dbReference type="InterPro" id="IPR011032">
    <property type="entry name" value="GroES-like_sf"/>
</dbReference>
<evidence type="ECO:0000256" key="1">
    <source>
        <dbReference type="ARBA" id="ARBA00023002"/>
    </source>
</evidence>
<dbReference type="InterPro" id="IPR036291">
    <property type="entry name" value="NAD(P)-bd_dom_sf"/>
</dbReference>
<dbReference type="Gene3D" id="3.90.180.10">
    <property type="entry name" value="Medium-chain alcohol dehydrogenases, catalytic domain"/>
    <property type="match status" value="1"/>
</dbReference>
<dbReference type="SUPFAM" id="SSF51735">
    <property type="entry name" value="NAD(P)-binding Rossmann-fold domains"/>
    <property type="match status" value="1"/>
</dbReference>
<feature type="transmembrane region" description="Helical" evidence="2">
    <location>
        <begin position="168"/>
        <end position="187"/>
    </location>
</feature>
<dbReference type="InterPro" id="IPR041694">
    <property type="entry name" value="ADH_N_2"/>
</dbReference>
<dbReference type="InterPro" id="IPR045010">
    <property type="entry name" value="MDR_fam"/>
</dbReference>
<evidence type="ECO:0008006" key="7">
    <source>
        <dbReference type="Google" id="ProtNLM"/>
    </source>
</evidence>
<accession>H2ASL3</accession>
<dbReference type="Gene3D" id="3.40.50.720">
    <property type="entry name" value="NAD(P)-binding Rossmann-like Domain"/>
    <property type="match status" value="1"/>
</dbReference>
<dbReference type="PANTHER" id="PTHR43205">
    <property type="entry name" value="PROSTAGLANDIN REDUCTASE"/>
    <property type="match status" value="1"/>
</dbReference>
<dbReference type="EMBL" id="HE650823">
    <property type="protein sequence ID" value="CCF57363.1"/>
    <property type="molecule type" value="Genomic_DNA"/>
</dbReference>
<feature type="domain" description="Oxidoreductase N-terminal" evidence="4">
    <location>
        <begin position="23"/>
        <end position="117"/>
    </location>
</feature>
<evidence type="ECO:0000256" key="2">
    <source>
        <dbReference type="SAM" id="Phobius"/>
    </source>
</evidence>
<dbReference type="GO" id="GO:0016628">
    <property type="term" value="F:oxidoreductase activity, acting on the CH-CH group of donors, NAD or NADP as acceptor"/>
    <property type="evidence" value="ECO:0007669"/>
    <property type="project" value="InterPro"/>
</dbReference>
<dbReference type="GeneID" id="13885282"/>
<name>H2ASL3_KAZAF</name>
<reference evidence="5 6" key="1">
    <citation type="journal article" date="2011" name="Proc. Natl. Acad. Sci. U.S.A.">
        <title>Evolutionary erosion of yeast sex chromosomes by mating-type switching accidents.</title>
        <authorList>
            <person name="Gordon J.L."/>
            <person name="Armisen D."/>
            <person name="Proux-Wera E."/>
            <person name="Oheigeartaigh S.S."/>
            <person name="Byrne K.P."/>
            <person name="Wolfe K.H."/>
        </authorList>
    </citation>
    <scope>NUCLEOTIDE SEQUENCE [LARGE SCALE GENOMIC DNA]</scope>
    <source>
        <strain evidence="6">ATCC 22294 / BCRC 22015 / CBS 2517 / CECT 1963 / NBRC 1671 / NRRL Y-8276</strain>
    </source>
</reference>
<dbReference type="Pfam" id="PF00107">
    <property type="entry name" value="ADH_zinc_N"/>
    <property type="match status" value="1"/>
</dbReference>
<keyword evidence="6" id="KW-1185">Reference proteome</keyword>
<sequence>MIVNAKQWVLNKEPTPGLPFNFEINTQNSTFKLIRKELNSDDLKDNQILVETKYLSNDPAQKFWIATADKAYAAGVKKGDPIQARGIGKVLASKNEKFKVGDFITGRVCWTTHIIIDDIPKNELYKIDTSNGELWWHLSVLGGTSLTSYFIFYRYLKMKETEENYGKVALISGAAGAVGSTCIQIALNVFKASKVVAIAGGPEKVKYVESFGDKVIGVDYKDPNFKENLAKAVGGANTVDYFIDNVGGDILDYCVNFSKPNTKVIAVGSISGYNDPEKFAFKNYGAVITKRLNVRGILLYDNYEQFSQAFAKLNEMISKNQLNVEDSATICDALNEKFVSVPDIWNGLFSGINKGKLITRVSSSDS</sequence>
<keyword evidence="2" id="KW-0472">Membrane</keyword>
<dbReference type="PANTHER" id="PTHR43205:SF19">
    <property type="entry name" value="ENOYL REDUCTASE (ER) DOMAIN-CONTAINING PROTEIN"/>
    <property type="match status" value="1"/>
</dbReference>
<dbReference type="OrthoDB" id="809632at2759"/>
<dbReference type="eggNOG" id="KOG1196">
    <property type="taxonomic scope" value="Eukaryota"/>
</dbReference>
<feature type="domain" description="Alcohol dehydrogenase-like C-terminal" evidence="3">
    <location>
        <begin position="177"/>
        <end position="313"/>
    </location>
</feature>